<dbReference type="VEuPathDB" id="FungiDB:CPSG_03742"/>
<dbReference type="EMBL" id="GL636490">
    <property type="protein sequence ID" value="EFW19358.1"/>
    <property type="molecule type" value="Genomic_DNA"/>
</dbReference>
<organism evidence="2">
    <name type="scientific">Coccidioides posadasii (strain RMSCC 757 / Silveira)</name>
    <name type="common">Valley fever fungus</name>
    <dbReference type="NCBI Taxonomy" id="443226"/>
    <lineage>
        <taxon>Eukaryota</taxon>
        <taxon>Fungi</taxon>
        <taxon>Dikarya</taxon>
        <taxon>Ascomycota</taxon>
        <taxon>Pezizomycotina</taxon>
        <taxon>Eurotiomycetes</taxon>
        <taxon>Eurotiomycetidae</taxon>
        <taxon>Onygenales</taxon>
        <taxon>Onygenaceae</taxon>
        <taxon>Coccidioides</taxon>
    </lineage>
</organism>
<accession>E9D2E4</accession>
<gene>
    <name evidence="1" type="ORF">CPSG_03742</name>
</gene>
<dbReference type="AlphaFoldDB" id="E9D2E4"/>
<keyword evidence="2" id="KW-1185">Reference proteome</keyword>
<name>E9D2E4_COCPS</name>
<dbReference type="Proteomes" id="UP000002497">
    <property type="component" value="Unassembled WGS sequence"/>
</dbReference>
<protein>
    <submittedName>
        <fullName evidence="1">Predicted protein</fullName>
    </submittedName>
</protein>
<dbReference type="HOGENOM" id="CLU_2831035_0_0_1"/>
<sequence>MTALARASIRDPKLSFVAYKTIQPLHFYAESIAASMGITIICQHSQDFKGQVNVSLAPSLRFGSEV</sequence>
<evidence type="ECO:0000313" key="1">
    <source>
        <dbReference type="EMBL" id="EFW19358.1"/>
    </source>
</evidence>
<reference evidence="2" key="1">
    <citation type="journal article" date="2010" name="Genome Res.">
        <title>Population genomic sequencing of Coccidioides fungi reveals recent hybridization and transposon control.</title>
        <authorList>
            <person name="Neafsey D.E."/>
            <person name="Barker B.M."/>
            <person name="Sharpton T.J."/>
            <person name="Stajich J.E."/>
            <person name="Park D.J."/>
            <person name="Whiston E."/>
            <person name="Hung C.-Y."/>
            <person name="McMahan C."/>
            <person name="White J."/>
            <person name="Sykes S."/>
            <person name="Heiman D."/>
            <person name="Young S."/>
            <person name="Zeng Q."/>
            <person name="Abouelleil A."/>
            <person name="Aftuck L."/>
            <person name="Bessette D."/>
            <person name="Brown A."/>
            <person name="FitzGerald M."/>
            <person name="Lui A."/>
            <person name="Macdonald J.P."/>
            <person name="Priest M."/>
            <person name="Orbach M.J."/>
            <person name="Galgiani J.N."/>
            <person name="Kirkland T.N."/>
            <person name="Cole G.T."/>
            <person name="Birren B.W."/>
            <person name="Henn M.R."/>
            <person name="Taylor J.W."/>
            <person name="Rounsley S.D."/>
        </authorList>
    </citation>
    <scope>NUCLEOTIDE SEQUENCE [LARGE SCALE GENOMIC DNA]</scope>
    <source>
        <strain evidence="2">RMSCC 757 / Silveira</strain>
    </source>
</reference>
<reference evidence="2" key="2">
    <citation type="submission" date="2010-03" db="EMBL/GenBank/DDBJ databases">
        <title>The genome sequence of Coccidioides posadasii strain Silveira.</title>
        <authorList>
            <consortium name="The Broad Institute Genome Sequencing Center for Infectious Disease"/>
            <person name="Neafsey D."/>
            <person name="Orbach M."/>
            <person name="Henn M.R."/>
            <person name="Cole G.T."/>
            <person name="Galgiani J."/>
            <person name="Gardner M.J."/>
            <person name="Kirkland T.N."/>
            <person name="Taylor J.W."/>
            <person name="Young S.K."/>
            <person name="Zeng Q."/>
            <person name="Koehrsen M."/>
            <person name="Alvarado L."/>
            <person name="Berlin A."/>
            <person name="Borenstein D."/>
            <person name="Chapman S.B."/>
            <person name="Chen Z."/>
            <person name="Engels R."/>
            <person name="Freedman E."/>
            <person name="Gellesch M."/>
            <person name="Goldberg J."/>
            <person name="Griggs A."/>
            <person name="Gujja S."/>
            <person name="Heilman E."/>
            <person name="Heiman D."/>
            <person name="Howarth C."/>
            <person name="Jen D."/>
            <person name="Larson L."/>
            <person name="Mehta T."/>
            <person name="Neiman D."/>
            <person name="Park D."/>
            <person name="Pearson M."/>
            <person name="Richards J."/>
            <person name="Roberts A."/>
            <person name="Saif S."/>
            <person name="Shea T."/>
            <person name="Shenoy N."/>
            <person name="Sisk P."/>
            <person name="Stolte C."/>
            <person name="Sykes S."/>
            <person name="Walk T."/>
            <person name="White J."/>
            <person name="Yandava C."/>
            <person name="Haas B."/>
            <person name="Nusbaum C."/>
            <person name="Birren B."/>
        </authorList>
    </citation>
    <scope>NUCLEOTIDE SEQUENCE [LARGE SCALE GENOMIC DNA]</scope>
    <source>
        <strain evidence="2">RMSCC 757 / Silveira</strain>
    </source>
</reference>
<evidence type="ECO:0000313" key="2">
    <source>
        <dbReference type="Proteomes" id="UP000002497"/>
    </source>
</evidence>
<proteinExistence type="predicted"/>